<name>A0A7I8JYV8_SPIIN</name>
<keyword evidence="2" id="KW-1185">Reference proteome</keyword>
<evidence type="ECO:0000313" key="1">
    <source>
        <dbReference type="EMBL" id="CAA7389209.1"/>
    </source>
</evidence>
<sequence length="69" mass="7784">MANFFWLEGESSAGFSVSMRNAVDYIHGATHGRPKHVDKDVWDVAMERGDQKITESCIPLWEGRSDWGA</sequence>
<proteinExistence type="predicted"/>
<dbReference type="Proteomes" id="UP000663760">
    <property type="component" value="Chromosome 1"/>
</dbReference>
<dbReference type="AlphaFoldDB" id="A0A7I8JYV8"/>
<gene>
    <name evidence="1" type="ORF">SI8410_01001287</name>
</gene>
<reference evidence="1" key="1">
    <citation type="submission" date="2020-02" db="EMBL/GenBank/DDBJ databases">
        <authorList>
            <person name="Scholz U."/>
            <person name="Mascher M."/>
            <person name="Fiebig A."/>
        </authorList>
    </citation>
    <scope>NUCLEOTIDE SEQUENCE</scope>
</reference>
<dbReference type="EMBL" id="LR746264">
    <property type="protein sequence ID" value="CAA7389209.1"/>
    <property type="molecule type" value="Genomic_DNA"/>
</dbReference>
<evidence type="ECO:0000313" key="2">
    <source>
        <dbReference type="Proteomes" id="UP000663760"/>
    </source>
</evidence>
<accession>A0A7I8JYV8</accession>
<protein>
    <submittedName>
        <fullName evidence="1">Uncharacterized protein</fullName>
    </submittedName>
</protein>
<organism evidence="1 2">
    <name type="scientific">Spirodela intermedia</name>
    <name type="common">Intermediate duckweed</name>
    <dbReference type="NCBI Taxonomy" id="51605"/>
    <lineage>
        <taxon>Eukaryota</taxon>
        <taxon>Viridiplantae</taxon>
        <taxon>Streptophyta</taxon>
        <taxon>Embryophyta</taxon>
        <taxon>Tracheophyta</taxon>
        <taxon>Spermatophyta</taxon>
        <taxon>Magnoliopsida</taxon>
        <taxon>Liliopsida</taxon>
        <taxon>Araceae</taxon>
        <taxon>Lemnoideae</taxon>
        <taxon>Spirodela</taxon>
    </lineage>
</organism>